<dbReference type="InterPro" id="IPR004143">
    <property type="entry name" value="BPL_LPL_catalytic"/>
</dbReference>
<name>X1D537_9ZZZZ</name>
<reference evidence="3" key="1">
    <citation type="journal article" date="2014" name="Front. Microbiol.">
        <title>High frequency of phylogenetically diverse reductive dehalogenase-homologous genes in deep subseafloor sedimentary metagenomes.</title>
        <authorList>
            <person name="Kawai M."/>
            <person name="Futagami T."/>
            <person name="Toyoda A."/>
            <person name="Takaki Y."/>
            <person name="Nishi S."/>
            <person name="Hori S."/>
            <person name="Arai W."/>
            <person name="Tsubouchi T."/>
            <person name="Morono Y."/>
            <person name="Uchiyama I."/>
            <person name="Ito T."/>
            <person name="Fujiyama A."/>
            <person name="Inagaki F."/>
            <person name="Takami H."/>
        </authorList>
    </citation>
    <scope>NUCLEOTIDE SEQUENCE</scope>
    <source>
        <strain evidence="3">Expedition CK06-06</strain>
    </source>
</reference>
<accession>X1D537</accession>
<comment type="caution">
    <text evidence="3">The sequence shown here is derived from an EMBL/GenBank/DDBJ whole genome shotgun (WGS) entry which is preliminary data.</text>
</comment>
<protein>
    <recommendedName>
        <fullName evidence="2">BPL/LPL catalytic domain-containing protein</fullName>
    </recommendedName>
</protein>
<dbReference type="Pfam" id="PF03099">
    <property type="entry name" value="BPL_LplA_LipB"/>
    <property type="match status" value="1"/>
</dbReference>
<dbReference type="EMBL" id="BART01027291">
    <property type="protein sequence ID" value="GAG91561.1"/>
    <property type="molecule type" value="Genomic_DNA"/>
</dbReference>
<dbReference type="PANTHER" id="PTHR12835:SF5">
    <property type="entry name" value="BIOTIN--PROTEIN LIGASE"/>
    <property type="match status" value="1"/>
</dbReference>
<dbReference type="SUPFAM" id="SSF55681">
    <property type="entry name" value="Class II aaRS and biotin synthetases"/>
    <property type="match status" value="1"/>
</dbReference>
<gene>
    <name evidence="3" type="ORF">S01H4_48413</name>
</gene>
<sequence length="186" mass="21432">SILVQLNSFMARDQFLLNCAASLGIYNALTKYNLPKLSIKWPNDIMSVSKKLGGLLIENTLMQDEINHTIIGIGLNVNQLSFSKDLPLAVSMKQLINNHLDRDVLLNEIVESIQLQFDLIFQKKHKELWEAYDQRLFRKNAAHMFEDQQGEKFMGIIKGVSQQGLLIVENEEETLKTYNFKEITYL</sequence>
<dbReference type="AlphaFoldDB" id="X1D537"/>
<evidence type="ECO:0000313" key="3">
    <source>
        <dbReference type="EMBL" id="GAG91561.1"/>
    </source>
</evidence>
<dbReference type="GO" id="GO:0004077">
    <property type="term" value="F:biotin--[biotin carboxyl-carrier protein] ligase activity"/>
    <property type="evidence" value="ECO:0007669"/>
    <property type="project" value="InterPro"/>
</dbReference>
<feature type="domain" description="BPL/LPL catalytic" evidence="2">
    <location>
        <begin position="1"/>
        <end position="121"/>
    </location>
</feature>
<keyword evidence="1" id="KW-0436">Ligase</keyword>
<dbReference type="NCBIfam" id="TIGR00121">
    <property type="entry name" value="birA_ligase"/>
    <property type="match status" value="1"/>
</dbReference>
<dbReference type="PROSITE" id="PS51733">
    <property type="entry name" value="BPL_LPL_CATALYTIC"/>
    <property type="match status" value="1"/>
</dbReference>
<dbReference type="GO" id="GO:0005737">
    <property type="term" value="C:cytoplasm"/>
    <property type="evidence" value="ECO:0007669"/>
    <property type="project" value="TreeGrafter"/>
</dbReference>
<proteinExistence type="predicted"/>
<dbReference type="Gene3D" id="3.30.930.10">
    <property type="entry name" value="Bira Bifunctional Protein, Domain 2"/>
    <property type="match status" value="1"/>
</dbReference>
<dbReference type="InterPro" id="IPR004408">
    <property type="entry name" value="Biotin_CoA_COase_ligase"/>
</dbReference>
<dbReference type="InterPro" id="IPR045864">
    <property type="entry name" value="aa-tRNA-synth_II/BPL/LPL"/>
</dbReference>
<dbReference type="PANTHER" id="PTHR12835">
    <property type="entry name" value="BIOTIN PROTEIN LIGASE"/>
    <property type="match status" value="1"/>
</dbReference>
<feature type="non-terminal residue" evidence="3">
    <location>
        <position position="1"/>
    </location>
</feature>
<evidence type="ECO:0000259" key="2">
    <source>
        <dbReference type="PROSITE" id="PS51733"/>
    </source>
</evidence>
<evidence type="ECO:0000256" key="1">
    <source>
        <dbReference type="ARBA" id="ARBA00022598"/>
    </source>
</evidence>
<organism evidence="3">
    <name type="scientific">marine sediment metagenome</name>
    <dbReference type="NCBI Taxonomy" id="412755"/>
    <lineage>
        <taxon>unclassified sequences</taxon>
        <taxon>metagenomes</taxon>
        <taxon>ecological metagenomes</taxon>
    </lineage>
</organism>